<evidence type="ECO:0000259" key="11">
    <source>
        <dbReference type="PROSITE" id="PS50067"/>
    </source>
</evidence>
<dbReference type="InterPro" id="IPR001841">
    <property type="entry name" value="Znf_RING"/>
</dbReference>
<keyword evidence="2" id="KW-0808">Transferase</keyword>
<dbReference type="SUPFAM" id="SSF57850">
    <property type="entry name" value="RING/U-box"/>
    <property type="match status" value="2"/>
</dbReference>
<dbReference type="InterPro" id="IPR027417">
    <property type="entry name" value="P-loop_NTPase"/>
</dbReference>
<comment type="similarity">
    <text evidence="10">Belongs to the TRAFAC class myosin-kinesin ATPase superfamily. Kinesin family.</text>
</comment>
<reference evidence="14" key="1">
    <citation type="submission" date="2022-10" db="EMBL/GenBank/DDBJ databases">
        <authorList>
            <person name="Chen Y."/>
            <person name="Dougan E. K."/>
            <person name="Chan C."/>
            <person name="Rhodes N."/>
            <person name="Thang M."/>
        </authorList>
    </citation>
    <scope>NUCLEOTIDE SEQUENCE</scope>
</reference>
<evidence type="ECO:0000256" key="8">
    <source>
        <dbReference type="ARBA" id="ARBA00022962"/>
    </source>
</evidence>
<dbReference type="Pfam" id="PF01485">
    <property type="entry name" value="IBR"/>
    <property type="match status" value="1"/>
</dbReference>
<evidence type="ECO:0000256" key="2">
    <source>
        <dbReference type="ARBA" id="ARBA00022679"/>
    </source>
</evidence>
<dbReference type="SMART" id="SM00129">
    <property type="entry name" value="KISc"/>
    <property type="match status" value="1"/>
</dbReference>
<proteinExistence type="inferred from homology"/>
<dbReference type="PROSITE" id="PS51873">
    <property type="entry name" value="TRIAD"/>
    <property type="match status" value="1"/>
</dbReference>
<keyword evidence="7" id="KW-0862">Zinc</keyword>
<keyword evidence="10" id="KW-0505">Motor protein</keyword>
<evidence type="ECO:0000313" key="15">
    <source>
        <dbReference type="EMBL" id="CAL4782419.1"/>
    </source>
</evidence>
<evidence type="ECO:0000313" key="14">
    <source>
        <dbReference type="EMBL" id="CAI3995107.1"/>
    </source>
</evidence>
<dbReference type="PROSITE" id="PS50089">
    <property type="entry name" value="ZF_RING_2"/>
    <property type="match status" value="1"/>
</dbReference>
<evidence type="ECO:0000259" key="12">
    <source>
        <dbReference type="PROSITE" id="PS50089"/>
    </source>
</evidence>
<feature type="domain" description="RING-type" evidence="12">
    <location>
        <begin position="493"/>
        <end position="543"/>
    </location>
</feature>
<dbReference type="InterPro" id="IPR002161">
    <property type="entry name" value="PdxT/SNO"/>
</dbReference>
<keyword evidence="5 9" id="KW-0863">Zinc-finger</keyword>
<evidence type="ECO:0000259" key="13">
    <source>
        <dbReference type="PROSITE" id="PS51873"/>
    </source>
</evidence>
<dbReference type="InterPro" id="IPR021196">
    <property type="entry name" value="PdxT/SNO_CS"/>
</dbReference>
<dbReference type="Pfam" id="PF00225">
    <property type="entry name" value="Kinesin"/>
    <property type="match status" value="1"/>
</dbReference>
<dbReference type="PROSITE" id="PS51130">
    <property type="entry name" value="PDXT_SNO_2"/>
    <property type="match status" value="1"/>
</dbReference>
<protein>
    <submittedName>
        <fullName evidence="15">Kinesin-like protein unc-104 (Uncoordinated protein 104)</fullName>
    </submittedName>
</protein>
<keyword evidence="3" id="KW-0479">Metal-binding</keyword>
<evidence type="ECO:0000256" key="1">
    <source>
        <dbReference type="ARBA" id="ARBA00008345"/>
    </source>
</evidence>
<dbReference type="GO" id="GO:0016740">
    <property type="term" value="F:transferase activity"/>
    <property type="evidence" value="ECO:0007669"/>
    <property type="project" value="UniProtKB-KW"/>
</dbReference>
<dbReference type="Gene3D" id="3.40.50.880">
    <property type="match status" value="1"/>
</dbReference>
<dbReference type="InterPro" id="IPR002867">
    <property type="entry name" value="IBR_dom"/>
</dbReference>
<dbReference type="InterPro" id="IPR044066">
    <property type="entry name" value="TRIAD_supradom"/>
</dbReference>
<dbReference type="EMBL" id="CAMXCT030002035">
    <property type="protein sequence ID" value="CAL4782419.1"/>
    <property type="molecule type" value="Genomic_DNA"/>
</dbReference>
<evidence type="ECO:0000256" key="10">
    <source>
        <dbReference type="PROSITE-ProRule" id="PRU00283"/>
    </source>
</evidence>
<dbReference type="PROSITE" id="PS01236">
    <property type="entry name" value="PDXT_SNO_1"/>
    <property type="match status" value="1"/>
</dbReference>
<keyword evidence="6" id="KW-0833">Ubl conjugation pathway</keyword>
<dbReference type="InterPro" id="IPR001752">
    <property type="entry name" value="Kinesin_motor_dom"/>
</dbReference>
<keyword evidence="8" id="KW-0315">Glutamine amidotransferase</keyword>
<keyword evidence="10" id="KW-0067">ATP-binding</keyword>
<dbReference type="Gene3D" id="1.20.120.1750">
    <property type="match status" value="1"/>
</dbReference>
<dbReference type="Gene3D" id="3.40.850.10">
    <property type="entry name" value="Kinesin motor domain"/>
    <property type="match status" value="1"/>
</dbReference>
<dbReference type="SUPFAM" id="SSF52317">
    <property type="entry name" value="Class I glutamine amidotransferase-like"/>
    <property type="match status" value="1"/>
</dbReference>
<gene>
    <name evidence="14" type="ORF">C1SCF055_LOCUS21704</name>
</gene>
<reference evidence="15 16" key="2">
    <citation type="submission" date="2024-05" db="EMBL/GenBank/DDBJ databases">
        <authorList>
            <person name="Chen Y."/>
            <person name="Shah S."/>
            <person name="Dougan E. K."/>
            <person name="Thang M."/>
            <person name="Chan C."/>
        </authorList>
    </citation>
    <scope>NUCLEOTIDE SEQUENCE [LARGE SCALE GENOMIC DNA]</scope>
</reference>
<feature type="binding site" evidence="10">
    <location>
        <begin position="136"/>
        <end position="143"/>
    </location>
    <ligand>
        <name>ATP</name>
        <dbReference type="ChEBI" id="CHEBI:30616"/>
    </ligand>
</feature>
<dbReference type="GO" id="GO:0007018">
    <property type="term" value="P:microtubule-based movement"/>
    <property type="evidence" value="ECO:0007669"/>
    <property type="project" value="InterPro"/>
</dbReference>
<keyword evidence="4" id="KW-0677">Repeat</keyword>
<feature type="domain" description="Kinesin motor" evidence="11">
    <location>
        <begin position="14"/>
        <end position="246"/>
    </location>
</feature>
<dbReference type="OrthoDB" id="445742at2759"/>
<sequence>MAAMAAMAAMSEEAVQVAVRIRPFLPREQIPQSRGYVMQIPLATGESFVKSPFVHEVQSANVLRLKVLTTQLAGPPQEEDKVFSFDHCLSSVKPNDSRRDEPHAPPITQEQVYEAIGQNLLSNALEGFNSCLFAYGQTGSGKTYTVLGHERDPGLIPRLCQNLFTQEYEELRVSASFLEIYNEQLKDLLNPQMKGRKPLYVHQHPQLGVYVPHPTEAPVGSHDECMALLDFGSKIRATSQTNMNSTCRWRTIGVLALQGAFEEHEAMFKKLPQHLVDQFRVIQVRKIEELDACEALVIPGGESTTMKIIAGTDEFMAKLRAYVHGGPGADGEKRKPRPVWGTCAGCIMLSEDVVNTIGQGGQEQPAKRCKYGDPVGGLDVATCRNFFGRQAQSFEAAVVAGAKGDGKDAEARREAFDHFPAGAGRFGAQPPASDGYAYVSPDVRTDGEPPVLPSPKCEERRKYGSTDSAFARQLQESFDNEVAEKEAKERFTCQICFEEWRLENGVSLDCGHLGCRDCISGYLEVKIREKCVSEQELVCPMPKCGCPISEFQVMGVFEGTELWDRFLSTRAELYRPDAPGERKVQCPCGEVIIVASAAEQGFVACPSCKEQVCFKCQERHFGVSCAAYWQWRKDNEKVDDAFEELMSSEGWLRCPECDAPCSRSFGCNYMTCGSVACRNAGGTNFCYICGVKLLNKTEHFTHYPHGMFSDYCMNKPKASGEKKYDFWLELYRMMQGVVSPEQK</sequence>
<feature type="domain" description="RING-type" evidence="13">
    <location>
        <begin position="489"/>
        <end position="709"/>
    </location>
</feature>
<dbReference type="InterPro" id="IPR018957">
    <property type="entry name" value="Znf_C3HC4_RING-type"/>
</dbReference>
<dbReference type="EMBL" id="CAMXCT010002035">
    <property type="protein sequence ID" value="CAI3995107.1"/>
    <property type="molecule type" value="Genomic_DNA"/>
</dbReference>
<comment type="caution">
    <text evidence="14">The sequence shown here is derived from an EMBL/GenBank/DDBJ whole genome shotgun (WGS) entry which is preliminary data.</text>
</comment>
<comment type="similarity">
    <text evidence="1">Belongs to the glutaminase PdxT/SNO family.</text>
</comment>
<dbReference type="GO" id="GO:0008017">
    <property type="term" value="F:microtubule binding"/>
    <property type="evidence" value="ECO:0007669"/>
    <property type="project" value="InterPro"/>
</dbReference>
<dbReference type="InterPro" id="IPR036961">
    <property type="entry name" value="Kinesin_motor_dom_sf"/>
</dbReference>
<dbReference type="PROSITE" id="PS50067">
    <property type="entry name" value="KINESIN_MOTOR_2"/>
    <property type="match status" value="1"/>
</dbReference>
<name>A0A9P1G2J8_9DINO</name>
<evidence type="ECO:0000256" key="9">
    <source>
        <dbReference type="PROSITE-ProRule" id="PRU00175"/>
    </source>
</evidence>
<evidence type="ECO:0000256" key="7">
    <source>
        <dbReference type="ARBA" id="ARBA00022833"/>
    </source>
</evidence>
<dbReference type="Pfam" id="PF01174">
    <property type="entry name" value="SNO"/>
    <property type="match status" value="1"/>
</dbReference>
<dbReference type="GO" id="GO:0042823">
    <property type="term" value="P:pyridoxal phosphate biosynthetic process"/>
    <property type="evidence" value="ECO:0007669"/>
    <property type="project" value="InterPro"/>
</dbReference>
<organism evidence="14">
    <name type="scientific">Cladocopium goreaui</name>
    <dbReference type="NCBI Taxonomy" id="2562237"/>
    <lineage>
        <taxon>Eukaryota</taxon>
        <taxon>Sar</taxon>
        <taxon>Alveolata</taxon>
        <taxon>Dinophyceae</taxon>
        <taxon>Suessiales</taxon>
        <taxon>Symbiodiniaceae</taxon>
        <taxon>Cladocopium</taxon>
    </lineage>
</organism>
<dbReference type="GO" id="GO:0004359">
    <property type="term" value="F:glutaminase activity"/>
    <property type="evidence" value="ECO:0007669"/>
    <property type="project" value="InterPro"/>
</dbReference>
<dbReference type="GO" id="GO:0005524">
    <property type="term" value="F:ATP binding"/>
    <property type="evidence" value="ECO:0007669"/>
    <property type="project" value="UniProtKB-UniRule"/>
</dbReference>
<keyword evidence="10" id="KW-0547">Nucleotide-binding</keyword>
<dbReference type="PANTHER" id="PTHR47117">
    <property type="entry name" value="STAR-RELATED LIPID TRANSFER PROTEIN 9"/>
    <property type="match status" value="1"/>
</dbReference>
<evidence type="ECO:0000256" key="3">
    <source>
        <dbReference type="ARBA" id="ARBA00022723"/>
    </source>
</evidence>
<evidence type="ECO:0000256" key="6">
    <source>
        <dbReference type="ARBA" id="ARBA00022786"/>
    </source>
</evidence>
<dbReference type="CDD" id="cd20335">
    <property type="entry name" value="BRcat_RBR"/>
    <property type="match status" value="1"/>
</dbReference>
<dbReference type="EMBL" id="CAMXCT020002035">
    <property type="protein sequence ID" value="CAL1148482.1"/>
    <property type="molecule type" value="Genomic_DNA"/>
</dbReference>
<keyword evidence="16" id="KW-1185">Reference proteome</keyword>
<dbReference type="Proteomes" id="UP001152797">
    <property type="component" value="Unassembled WGS sequence"/>
</dbReference>
<dbReference type="InterPro" id="IPR029062">
    <property type="entry name" value="Class_I_gatase-like"/>
</dbReference>
<evidence type="ECO:0000256" key="5">
    <source>
        <dbReference type="ARBA" id="ARBA00022771"/>
    </source>
</evidence>
<evidence type="ECO:0000313" key="16">
    <source>
        <dbReference type="Proteomes" id="UP001152797"/>
    </source>
</evidence>
<evidence type="ECO:0000256" key="4">
    <source>
        <dbReference type="ARBA" id="ARBA00022737"/>
    </source>
</evidence>
<dbReference type="Pfam" id="PF00097">
    <property type="entry name" value="zf-C3HC4"/>
    <property type="match status" value="1"/>
</dbReference>
<dbReference type="InterPro" id="IPR013083">
    <property type="entry name" value="Znf_RING/FYVE/PHD"/>
</dbReference>
<dbReference type="AlphaFoldDB" id="A0A9P1G2J8"/>
<dbReference type="Gene3D" id="3.30.40.10">
    <property type="entry name" value="Zinc/RING finger domain, C3HC4 (zinc finger)"/>
    <property type="match status" value="1"/>
</dbReference>
<dbReference type="GO" id="GO:0003777">
    <property type="term" value="F:microtubule motor activity"/>
    <property type="evidence" value="ECO:0007669"/>
    <property type="project" value="InterPro"/>
</dbReference>
<dbReference type="SUPFAM" id="SSF52540">
    <property type="entry name" value="P-loop containing nucleoside triphosphate hydrolases"/>
    <property type="match status" value="1"/>
</dbReference>
<accession>A0A9P1G2J8</accession>
<dbReference type="GO" id="GO:0008270">
    <property type="term" value="F:zinc ion binding"/>
    <property type="evidence" value="ECO:0007669"/>
    <property type="project" value="UniProtKB-KW"/>
</dbReference>